<keyword evidence="1" id="KW-0812">Transmembrane</keyword>
<dbReference type="EMBL" id="MFZM01000029">
    <property type="protein sequence ID" value="OGK23001.1"/>
    <property type="molecule type" value="Genomic_DNA"/>
</dbReference>
<dbReference type="Pfam" id="PF00963">
    <property type="entry name" value="Cohesin"/>
    <property type="match status" value="1"/>
</dbReference>
<keyword evidence="1" id="KW-0472">Membrane</keyword>
<keyword evidence="1" id="KW-1133">Transmembrane helix</keyword>
<proteinExistence type="predicted"/>
<comment type="caution">
    <text evidence="3">The sequence shown here is derived from an EMBL/GenBank/DDBJ whole genome shotgun (WGS) entry which is preliminary data.</text>
</comment>
<feature type="transmembrane region" description="Helical" evidence="1">
    <location>
        <begin position="12"/>
        <end position="31"/>
    </location>
</feature>
<gene>
    <name evidence="3" type="ORF">A3C24_02580</name>
</gene>
<evidence type="ECO:0000313" key="3">
    <source>
        <dbReference type="EMBL" id="OGK23001.1"/>
    </source>
</evidence>
<dbReference type="Proteomes" id="UP000177159">
    <property type="component" value="Unassembled WGS sequence"/>
</dbReference>
<reference evidence="3 4" key="1">
    <citation type="journal article" date="2016" name="Nat. Commun.">
        <title>Thousands of microbial genomes shed light on interconnected biogeochemical processes in an aquifer system.</title>
        <authorList>
            <person name="Anantharaman K."/>
            <person name="Brown C.T."/>
            <person name="Hug L.A."/>
            <person name="Sharon I."/>
            <person name="Castelle C.J."/>
            <person name="Probst A.J."/>
            <person name="Thomas B.C."/>
            <person name="Singh A."/>
            <person name="Wilkins M.J."/>
            <person name="Karaoz U."/>
            <person name="Brodie E.L."/>
            <person name="Williams K.H."/>
            <person name="Hubbard S.S."/>
            <person name="Banfield J.F."/>
        </authorList>
    </citation>
    <scope>NUCLEOTIDE SEQUENCE [LARGE SCALE GENOMIC DNA]</scope>
</reference>
<dbReference type="InterPro" id="IPR008965">
    <property type="entry name" value="CBM2/CBM3_carb-bd_dom_sf"/>
</dbReference>
<evidence type="ECO:0000313" key="4">
    <source>
        <dbReference type="Proteomes" id="UP000177159"/>
    </source>
</evidence>
<feature type="domain" description="Cohesin" evidence="2">
    <location>
        <begin position="71"/>
        <end position="171"/>
    </location>
</feature>
<protein>
    <recommendedName>
        <fullName evidence="2">Cohesin domain-containing protein</fullName>
    </recommendedName>
</protein>
<dbReference type="InterPro" id="IPR002102">
    <property type="entry name" value="Cohesin_dom"/>
</dbReference>
<sequence length="290" mass="31888">MLPNKISKQKNRFLLPVIMVGCVIVLIIFFVSSKQSFQERIKNSQNSQIKQDKIKTEGKFFLQTEFGQNIYNPGDEISIVLYGDSQGQEIGGYDSVLTYDTNVLTFKKGENIIEGFELFTSEKEKGVLSLTGVKNLQSTQIYKLSNTALATLTFTADDEGLSPLSFVFIPGKTNDSNIVTVAAEDILGSAQGVVIYVGENVTLTLQKLYSIPQTSMKVTLKSIEIPEPVCKDCETSVELVVSNGKSQETLRFITGGIGGAQLKTSEAFGYVFEVSDIKEKSVVLRFAPKN</sequence>
<dbReference type="GO" id="GO:0000272">
    <property type="term" value="P:polysaccharide catabolic process"/>
    <property type="evidence" value="ECO:0007669"/>
    <property type="project" value="InterPro"/>
</dbReference>
<dbReference type="SUPFAM" id="SSF49384">
    <property type="entry name" value="Carbohydrate-binding domain"/>
    <property type="match status" value="1"/>
</dbReference>
<evidence type="ECO:0000259" key="2">
    <source>
        <dbReference type="Pfam" id="PF00963"/>
    </source>
</evidence>
<accession>A0A1F7GVR7</accession>
<dbReference type="CDD" id="cd08547">
    <property type="entry name" value="Type_II_cohesin"/>
    <property type="match status" value="1"/>
</dbReference>
<evidence type="ECO:0000256" key="1">
    <source>
        <dbReference type="SAM" id="Phobius"/>
    </source>
</evidence>
<organism evidence="3 4">
    <name type="scientific">Candidatus Roizmanbacteria bacterium RIFCSPHIGHO2_02_FULL_37_24</name>
    <dbReference type="NCBI Taxonomy" id="1802037"/>
    <lineage>
        <taxon>Bacteria</taxon>
        <taxon>Candidatus Roizmaniibacteriota</taxon>
    </lineage>
</organism>
<dbReference type="Gene3D" id="2.60.40.680">
    <property type="match status" value="1"/>
</dbReference>
<dbReference type="AlphaFoldDB" id="A0A1F7GVR7"/>
<name>A0A1F7GVR7_9BACT</name>
<dbReference type="GO" id="GO:0030246">
    <property type="term" value="F:carbohydrate binding"/>
    <property type="evidence" value="ECO:0007669"/>
    <property type="project" value="InterPro"/>
</dbReference>